<protein>
    <submittedName>
        <fullName evidence="2">Uncharacterized protein</fullName>
    </submittedName>
</protein>
<reference evidence="2" key="1">
    <citation type="submission" date="2021-05" db="EMBL/GenBank/DDBJ databases">
        <authorList>
            <person name="Pietrasiak N."/>
            <person name="Ward R."/>
            <person name="Stajich J.E."/>
            <person name="Kurbessoian T."/>
        </authorList>
    </citation>
    <scope>NUCLEOTIDE SEQUENCE</scope>
    <source>
        <strain evidence="2">GSE-TBD4-15B</strain>
    </source>
</reference>
<gene>
    <name evidence="2" type="ORF">KME07_03000</name>
</gene>
<sequence>MASPCLIQCCCIGLRFCRYKLYPWIVLAVAPFNWLTASGVRRTREQVRYMQAISRIDFVGVYGLLNDLLW</sequence>
<evidence type="ECO:0000313" key="2">
    <source>
        <dbReference type="EMBL" id="MBW4464394.1"/>
    </source>
</evidence>
<evidence type="ECO:0000313" key="3">
    <source>
        <dbReference type="Proteomes" id="UP000707356"/>
    </source>
</evidence>
<keyword evidence="1" id="KW-0472">Membrane</keyword>
<accession>A0A951P953</accession>
<proteinExistence type="predicted"/>
<dbReference type="EMBL" id="JAHHHV010000012">
    <property type="protein sequence ID" value="MBW4464394.1"/>
    <property type="molecule type" value="Genomic_DNA"/>
</dbReference>
<keyword evidence="1" id="KW-1133">Transmembrane helix</keyword>
<comment type="caution">
    <text evidence="2">The sequence shown here is derived from an EMBL/GenBank/DDBJ whole genome shotgun (WGS) entry which is preliminary data.</text>
</comment>
<evidence type="ECO:0000256" key="1">
    <source>
        <dbReference type="SAM" id="Phobius"/>
    </source>
</evidence>
<dbReference type="Proteomes" id="UP000707356">
    <property type="component" value="Unassembled WGS sequence"/>
</dbReference>
<reference evidence="2" key="2">
    <citation type="journal article" date="2022" name="Microbiol. Resour. Announc.">
        <title>Metagenome Sequencing to Explore Phylogenomics of Terrestrial Cyanobacteria.</title>
        <authorList>
            <person name="Ward R.D."/>
            <person name="Stajich J.E."/>
            <person name="Johansen J.R."/>
            <person name="Huntemann M."/>
            <person name="Clum A."/>
            <person name="Foster B."/>
            <person name="Foster B."/>
            <person name="Roux S."/>
            <person name="Palaniappan K."/>
            <person name="Varghese N."/>
            <person name="Mukherjee S."/>
            <person name="Reddy T.B.K."/>
            <person name="Daum C."/>
            <person name="Copeland A."/>
            <person name="Chen I.A."/>
            <person name="Ivanova N.N."/>
            <person name="Kyrpides N.C."/>
            <person name="Shapiro N."/>
            <person name="Eloe-Fadrosh E.A."/>
            <person name="Pietrasiak N."/>
        </authorList>
    </citation>
    <scope>NUCLEOTIDE SEQUENCE</scope>
    <source>
        <strain evidence="2">GSE-TBD4-15B</strain>
    </source>
</reference>
<keyword evidence="1" id="KW-0812">Transmembrane</keyword>
<dbReference type="AlphaFoldDB" id="A0A951P953"/>
<name>A0A951P953_9CYAN</name>
<feature type="transmembrane region" description="Helical" evidence="1">
    <location>
        <begin position="21"/>
        <end position="40"/>
    </location>
</feature>
<organism evidence="2 3">
    <name type="scientific">Pegethrix bostrychoides GSE-TBD4-15B</name>
    <dbReference type="NCBI Taxonomy" id="2839662"/>
    <lineage>
        <taxon>Bacteria</taxon>
        <taxon>Bacillati</taxon>
        <taxon>Cyanobacteriota</taxon>
        <taxon>Cyanophyceae</taxon>
        <taxon>Oculatellales</taxon>
        <taxon>Oculatellaceae</taxon>
        <taxon>Pegethrix</taxon>
    </lineage>
</organism>